<dbReference type="AlphaFoldDB" id="A0A839DXT5"/>
<evidence type="ECO:0000313" key="2">
    <source>
        <dbReference type="EMBL" id="MBA8826772.1"/>
    </source>
</evidence>
<reference evidence="2 3" key="1">
    <citation type="submission" date="2020-07" db="EMBL/GenBank/DDBJ databases">
        <title>Sequencing the genomes of 1000 actinobacteria strains.</title>
        <authorList>
            <person name="Klenk H.-P."/>
        </authorList>
    </citation>
    <scope>NUCLEOTIDE SEQUENCE [LARGE SCALE GENOMIC DNA]</scope>
    <source>
        <strain evidence="2 3">DSM 45975</strain>
    </source>
</reference>
<evidence type="ECO:0000256" key="1">
    <source>
        <dbReference type="SAM" id="MobiDB-lite"/>
    </source>
</evidence>
<keyword evidence="3" id="KW-1185">Reference proteome</keyword>
<feature type="compositionally biased region" description="Basic and acidic residues" evidence="1">
    <location>
        <begin position="26"/>
        <end position="40"/>
    </location>
</feature>
<proteinExistence type="predicted"/>
<sequence length="137" mass="15217">MSEPSAGGPERAAAHYKEITSVATEAVDRTHEHERKKAAGLEDEVAAGQDRIETAQQRENEVAEGVRLRWDGALEALWNERWLRVTRMPKPDPDAAPAPAEESLRAVQVAYLALRNALDRPRWSASSLLPKSRRRGG</sequence>
<protein>
    <submittedName>
        <fullName evidence="2">Uncharacterized protein</fullName>
    </submittedName>
</protein>
<feature type="region of interest" description="Disordered" evidence="1">
    <location>
        <begin position="21"/>
        <end position="46"/>
    </location>
</feature>
<name>A0A839DXT5_9PSEU</name>
<gene>
    <name evidence="2" type="ORF">FHX42_004151</name>
</gene>
<comment type="caution">
    <text evidence="2">The sequence shown here is derived from an EMBL/GenBank/DDBJ whole genome shotgun (WGS) entry which is preliminary data.</text>
</comment>
<accession>A0A839DXT5</accession>
<dbReference type="EMBL" id="JACGWZ010000006">
    <property type="protein sequence ID" value="MBA8826772.1"/>
    <property type="molecule type" value="Genomic_DNA"/>
</dbReference>
<dbReference type="RefSeq" id="WP_182545968.1">
    <property type="nucleotide sequence ID" value="NZ_JACGWZ010000006.1"/>
</dbReference>
<organism evidence="2 3">
    <name type="scientific">Halosaccharopolyspora lacisalsi</name>
    <dbReference type="NCBI Taxonomy" id="1000566"/>
    <lineage>
        <taxon>Bacteria</taxon>
        <taxon>Bacillati</taxon>
        <taxon>Actinomycetota</taxon>
        <taxon>Actinomycetes</taxon>
        <taxon>Pseudonocardiales</taxon>
        <taxon>Pseudonocardiaceae</taxon>
        <taxon>Halosaccharopolyspora</taxon>
    </lineage>
</organism>
<dbReference type="Proteomes" id="UP000569329">
    <property type="component" value="Unassembled WGS sequence"/>
</dbReference>
<evidence type="ECO:0000313" key="3">
    <source>
        <dbReference type="Proteomes" id="UP000569329"/>
    </source>
</evidence>